<evidence type="ECO:0000256" key="1">
    <source>
        <dbReference type="SAM" id="MobiDB-lite"/>
    </source>
</evidence>
<evidence type="ECO:0000259" key="2">
    <source>
        <dbReference type="Pfam" id="PF19179"/>
    </source>
</evidence>
<feature type="region of interest" description="Disordered" evidence="1">
    <location>
        <begin position="497"/>
        <end position="537"/>
    </location>
</feature>
<gene>
    <name evidence="5" type="ORF">C7M84_024286</name>
</gene>
<feature type="region of interest" description="Disordered" evidence="1">
    <location>
        <begin position="280"/>
        <end position="305"/>
    </location>
</feature>
<dbReference type="PANTHER" id="PTHR17550:SF4">
    <property type="entry name" value="E3 UBIQUITIN-PROTEIN LIGASE TTC3"/>
    <property type="match status" value="1"/>
</dbReference>
<dbReference type="InterPro" id="IPR043866">
    <property type="entry name" value="TTC3/DZIP3_dom"/>
</dbReference>
<feature type="compositionally biased region" description="Polar residues" evidence="1">
    <location>
        <begin position="504"/>
        <end position="537"/>
    </location>
</feature>
<feature type="compositionally biased region" description="Low complexity" evidence="1">
    <location>
        <begin position="1232"/>
        <end position="1243"/>
    </location>
</feature>
<feature type="region of interest" description="Disordered" evidence="1">
    <location>
        <begin position="1009"/>
        <end position="1057"/>
    </location>
</feature>
<dbReference type="SUPFAM" id="SSF48452">
    <property type="entry name" value="TPR-like"/>
    <property type="match status" value="1"/>
</dbReference>
<evidence type="ECO:0000313" key="5">
    <source>
        <dbReference type="EMBL" id="ROT82548.1"/>
    </source>
</evidence>
<comment type="caution">
    <text evidence="5">The sequence shown here is derived from an EMBL/GenBank/DDBJ whole genome shotgun (WGS) entry which is preliminary data.</text>
</comment>
<proteinExistence type="predicted"/>
<dbReference type="Pfam" id="PF24525">
    <property type="entry name" value="TTC3"/>
    <property type="match status" value="1"/>
</dbReference>
<reference evidence="5 6" key="2">
    <citation type="submission" date="2019-01" db="EMBL/GenBank/DDBJ databases">
        <title>The decoding of complex shrimp genome reveals the adaptation for benthos swimmer, frequently molting mechanism and breeding impact on genome.</title>
        <authorList>
            <person name="Sun Y."/>
            <person name="Gao Y."/>
            <person name="Yu Y."/>
        </authorList>
    </citation>
    <scope>NUCLEOTIDE SEQUENCE [LARGE SCALE GENOMIC DNA]</scope>
    <source>
        <tissue evidence="5">Muscle</tissue>
    </source>
</reference>
<feature type="compositionally biased region" description="Basic and acidic residues" evidence="1">
    <location>
        <begin position="691"/>
        <end position="704"/>
    </location>
</feature>
<reference evidence="5 6" key="1">
    <citation type="submission" date="2018-04" db="EMBL/GenBank/DDBJ databases">
        <authorList>
            <person name="Zhang X."/>
            <person name="Yuan J."/>
            <person name="Li F."/>
            <person name="Xiang J."/>
        </authorList>
    </citation>
    <scope>NUCLEOTIDE SEQUENCE [LARGE SCALE GENOMIC DNA]</scope>
    <source>
        <tissue evidence="5">Muscle</tissue>
    </source>
</reference>
<feature type="domain" description="E3 ubiquitin-protein ligase TTC3/DZIP3" evidence="2">
    <location>
        <begin position="538"/>
        <end position="637"/>
    </location>
</feature>
<dbReference type="InterPro" id="IPR011990">
    <property type="entry name" value="TPR-like_helical_dom_sf"/>
</dbReference>
<feature type="compositionally biased region" description="Polar residues" evidence="1">
    <location>
        <begin position="1041"/>
        <end position="1050"/>
    </location>
</feature>
<protein>
    <submittedName>
        <fullName evidence="5">Tetratricopeptide repeat protein 3</fullName>
    </submittedName>
</protein>
<dbReference type="PANTHER" id="PTHR17550">
    <property type="entry name" value="E3 UBIQUITIN-PROTEIN LIGASE TTC3"/>
    <property type="match status" value="1"/>
</dbReference>
<feature type="compositionally biased region" description="Acidic residues" evidence="1">
    <location>
        <begin position="892"/>
        <end position="909"/>
    </location>
</feature>
<evidence type="ECO:0000259" key="3">
    <source>
        <dbReference type="Pfam" id="PF24525"/>
    </source>
</evidence>
<feature type="region of interest" description="Disordered" evidence="1">
    <location>
        <begin position="1232"/>
        <end position="1266"/>
    </location>
</feature>
<dbReference type="Pfam" id="PF24812">
    <property type="entry name" value="WHD_TTC3"/>
    <property type="match status" value="1"/>
</dbReference>
<dbReference type="UniPathway" id="UPA00143"/>
<accession>A0A423U1F6</accession>
<feature type="region of interest" description="Disordered" evidence="1">
    <location>
        <begin position="855"/>
        <end position="942"/>
    </location>
</feature>
<dbReference type="STRING" id="6689.A0A423U1F6"/>
<dbReference type="OrthoDB" id="45365at2759"/>
<feature type="compositionally biased region" description="Low complexity" evidence="1">
    <location>
        <begin position="858"/>
        <end position="878"/>
    </location>
</feature>
<dbReference type="EMBL" id="QCYY01000805">
    <property type="protein sequence ID" value="ROT82548.1"/>
    <property type="molecule type" value="Genomic_DNA"/>
</dbReference>
<dbReference type="Proteomes" id="UP000283509">
    <property type="component" value="Unassembled WGS sequence"/>
</dbReference>
<feature type="compositionally biased region" description="Polar residues" evidence="1">
    <location>
        <begin position="912"/>
        <end position="931"/>
    </location>
</feature>
<evidence type="ECO:0000259" key="4">
    <source>
        <dbReference type="Pfam" id="PF24812"/>
    </source>
</evidence>
<feature type="compositionally biased region" description="Basic and acidic residues" evidence="1">
    <location>
        <begin position="1009"/>
        <end position="1040"/>
    </location>
</feature>
<dbReference type="Pfam" id="PF19179">
    <property type="entry name" value="TTC3_DZIP3_dom"/>
    <property type="match status" value="1"/>
</dbReference>
<dbReference type="InterPro" id="IPR056872">
    <property type="entry name" value="TTC3/DZIP3-like_helical"/>
</dbReference>
<feature type="compositionally biased region" description="Basic and acidic residues" evidence="1">
    <location>
        <begin position="662"/>
        <end position="681"/>
    </location>
</feature>
<dbReference type="InterPro" id="IPR056871">
    <property type="entry name" value="WH_TTC3"/>
</dbReference>
<dbReference type="GO" id="GO:0016567">
    <property type="term" value="P:protein ubiquitination"/>
    <property type="evidence" value="ECO:0007669"/>
    <property type="project" value="UniProtKB-UniPathway"/>
</dbReference>
<evidence type="ECO:0000313" key="6">
    <source>
        <dbReference type="Proteomes" id="UP000283509"/>
    </source>
</evidence>
<dbReference type="Gene3D" id="1.25.40.10">
    <property type="entry name" value="Tetratricopeptide repeat domain"/>
    <property type="match status" value="1"/>
</dbReference>
<organism evidence="5 6">
    <name type="scientific">Penaeus vannamei</name>
    <name type="common">Whiteleg shrimp</name>
    <name type="synonym">Litopenaeus vannamei</name>
    <dbReference type="NCBI Taxonomy" id="6689"/>
    <lineage>
        <taxon>Eukaryota</taxon>
        <taxon>Metazoa</taxon>
        <taxon>Ecdysozoa</taxon>
        <taxon>Arthropoda</taxon>
        <taxon>Crustacea</taxon>
        <taxon>Multicrustacea</taxon>
        <taxon>Malacostraca</taxon>
        <taxon>Eumalacostraca</taxon>
        <taxon>Eucarida</taxon>
        <taxon>Decapoda</taxon>
        <taxon>Dendrobranchiata</taxon>
        <taxon>Penaeoidea</taxon>
        <taxon>Penaeidae</taxon>
        <taxon>Penaeus</taxon>
    </lineage>
</organism>
<sequence>MFSTARRCNSGRVRRLVPLVTTAQTSSPPHHLPTLSCSPLLFRPCPPPRPVRWDAIRHVQEPLRLNDCKFEAYIKFDAKTCKQLMAEGEKAREKGNYYFNKKDFNQAIIHYDIAKKKDPYDHRVWSNCSQALFKAYYRAGQAASKLSRKSIAEVYARSGIFACGSSSELLQLLEETLNSSKKANIEIAAASLSSTSISVTSKLEQEYAKLGSNTPYTYKVTKGTQANIVEVTIHDKCENQKGTGKKSKQEKGSKENLVHIAGLAQLEERLMNEVHEMWDKGEERENNKQKGNNHEKEKKVEEKRRTKVEEIGRLEEKSFTNEYFLECLHRARRAYEERNFMKAVILFQQCLDVYSLENRCSAAEPHYEQTLQFLVAATAIKGEPDQPLEAIKIMESLLKHSSLFRNSPAVYYFLAFGYSKKFMYQCRNKTDIADAFTIISFINWQQYTKKCGEAIREQKTAPAIKWPGSNDPIPETVVSYMKVLHLDFTKEMENLMPKHKPPKISSQESDNKSRTSNITAAEDSVSTNNKNKTSTARSTPVSRCRFKDCLSTQGHDSATEEIYVTDPEFKGYLEVTCEENCIISYHPCCWKAHKEYQEDRVGKLSDKDFLGTDCITPDCTGKISCIHIYDETGNLKIELSNKKDKKNAQNSVKQKKKKDKKKEKAQANKNADKKKTKHESVSEDTVSTEKTQAKADNEAEKTKSYPDNPFYLPEHLRDNPKALESVLQSKMSAGSSVSSQVSGICPESITVLLDFMYDWLKSEGPMSITDARIRQYVEENFPPEANTHVVQCGGIKQFLLQSINFAMIDEVICVRDHVVRAQEMIRKSVLERMNTSRYLISDGRRAKKFTHLLDDTKSSCSSSSSASHVAGSGVSYASTGLSAPEFEPRSNDEEEEDFNNQVCSEDEEENIKTSNKCLRTSKPSECESNQDPGIATQDGDELFQSDDDEEYMDDEEEEQYTESLENQLKQKQEQIQTLNDRLYQMKTQMGLEITKLKQQVQDIKEEKRTIQTEKESLSAQRESEAKKLRSELSRLQEEMKATQTRTQSLENKCERSNDRANEFEAKLMEETVGGKISGRGEVTAQLREEIRNLQESLTSSSRRAHEAEVKYLCTKKDLVEAHLTRTITRLTEEASLMRLLHQTASDETKPDRATLSRSIVAWDDSIKSLRDRKTHLPEVDNVGSPGVVPLPAEDPSHLPVHEQVASQQPELHHLQKDQEVTPSSHLHDARLQQEAQVSQEVEAYTTSAAEIKTEHCEVQEDIENGD</sequence>
<keyword evidence="6" id="KW-1185">Reference proteome</keyword>
<dbReference type="AlphaFoldDB" id="A0A423U1F6"/>
<feature type="domain" description="TTC3/DZIP3-like helical" evidence="3">
    <location>
        <begin position="965"/>
        <end position="1171"/>
    </location>
</feature>
<feature type="region of interest" description="Disordered" evidence="1">
    <location>
        <begin position="640"/>
        <end position="713"/>
    </location>
</feature>
<feature type="domain" description="E3 ubiquitin-protein ligase TTC3 winged helix turn helix" evidence="4">
    <location>
        <begin position="710"/>
        <end position="832"/>
    </location>
</feature>
<name>A0A423U1F6_PENVA</name>